<name>A0ACC2RMR0_9FUNG</name>
<accession>A0ACC2RMR0</accession>
<sequence>MSNIKVSNPNNIKIYTVSGQSNSRSIPDWLARRNRKKLRNDTEWANRVELIQDFEFPEASMRVRTTKDGRHAMATGVYKPQIRVYEFSEMSLKFERHTDAENVTFQILSDDWTKSVHLQADRTIEFHSQSAMHYKTRIPKFGRDLGYHYPSCDLLIAGASSEIYRLNLEQGRFLNSLQTSVSEEAGINVIDVNPAHQLFGFGSGDGILEFWDPRCRARVSMLAPVLPSKYGLTPEDSFEISQLKFKDDGLGMAVGLSTGHVLLYDMRNPTPYLIKDHQYGLPIKNLQWIPDIQGDTSKTKIASVDSKVIKLWNAQDGNHYTSIEPMNDINDFWNVPGTGLIFCANEGIQMQSYYIPSLGPAPSWCSFLDNLTEEMEEKPQQTVYDDYKFITRKELSSLGLDNLIGSNVLRAYMHGFLMDLRLYEQARLVANPFAYEEYRERKIATKLEETRGSRIRATSNLPKVNAGLAQKLIDESATRKSKGKLLQDSRFTDLFNNPDFQVDEEAPEFRMLNPLSVKAPAAPREASPKPADEESEPEGKGSDEDSSDDDDLLGWKGNHRPGGRSAAYHAKRGSSQDSKKTGFSRGGSRGSSRGSSRGASRGSSRGGSRGASRGSSRGSSRGGSCGGQRGNSRGGSRGRF</sequence>
<protein>
    <submittedName>
        <fullName evidence="1">Small ribosomal subunit biogenesis</fullName>
    </submittedName>
</protein>
<comment type="caution">
    <text evidence="1">The sequence shown here is derived from an EMBL/GenBank/DDBJ whole genome shotgun (WGS) entry which is preliminary data.</text>
</comment>
<organism evidence="1 2">
    <name type="scientific">Entomophthora muscae</name>
    <dbReference type="NCBI Taxonomy" id="34485"/>
    <lineage>
        <taxon>Eukaryota</taxon>
        <taxon>Fungi</taxon>
        <taxon>Fungi incertae sedis</taxon>
        <taxon>Zoopagomycota</taxon>
        <taxon>Entomophthoromycotina</taxon>
        <taxon>Entomophthoromycetes</taxon>
        <taxon>Entomophthorales</taxon>
        <taxon>Entomophthoraceae</taxon>
        <taxon>Entomophthora</taxon>
    </lineage>
</organism>
<gene>
    <name evidence="1" type="primary">ENP2_1</name>
    <name evidence="1" type="ORF">DSO57_1005072</name>
</gene>
<evidence type="ECO:0000313" key="1">
    <source>
        <dbReference type="EMBL" id="KAJ9051362.1"/>
    </source>
</evidence>
<evidence type="ECO:0000313" key="2">
    <source>
        <dbReference type="Proteomes" id="UP001165960"/>
    </source>
</evidence>
<dbReference type="Proteomes" id="UP001165960">
    <property type="component" value="Unassembled WGS sequence"/>
</dbReference>
<keyword evidence="2" id="KW-1185">Reference proteome</keyword>
<reference evidence="1" key="1">
    <citation type="submission" date="2022-04" db="EMBL/GenBank/DDBJ databases">
        <title>Genome of the entomopathogenic fungus Entomophthora muscae.</title>
        <authorList>
            <person name="Elya C."/>
            <person name="Lovett B.R."/>
            <person name="Lee E."/>
            <person name="Macias A.M."/>
            <person name="Hajek A.E."/>
            <person name="De Bivort B.L."/>
            <person name="Kasson M.T."/>
            <person name="De Fine Licht H.H."/>
            <person name="Stajich J.E."/>
        </authorList>
    </citation>
    <scope>NUCLEOTIDE SEQUENCE</scope>
    <source>
        <strain evidence="1">Berkeley</strain>
    </source>
</reference>
<dbReference type="EMBL" id="QTSX02007113">
    <property type="protein sequence ID" value="KAJ9051362.1"/>
    <property type="molecule type" value="Genomic_DNA"/>
</dbReference>
<proteinExistence type="predicted"/>